<keyword evidence="4" id="KW-1185">Reference proteome</keyword>
<reference evidence="3" key="1">
    <citation type="journal article" date="2014" name="Int. J. Syst. Evol. Microbiol.">
        <title>Complete genome of a new Firmicutes species belonging to the dominant human colonic microbiota ('Ruminococcus bicirculans') reveals two chromosomes and a selective capacity to utilize plant glucans.</title>
        <authorList>
            <consortium name="NISC Comparative Sequencing Program"/>
            <person name="Wegmann U."/>
            <person name="Louis P."/>
            <person name="Goesmann A."/>
            <person name="Henrissat B."/>
            <person name="Duncan S.H."/>
            <person name="Flint H.J."/>
        </authorList>
    </citation>
    <scope>NUCLEOTIDE SEQUENCE</scope>
    <source>
        <strain evidence="3">NBRC 109915</strain>
    </source>
</reference>
<reference evidence="3" key="2">
    <citation type="submission" date="2023-01" db="EMBL/GenBank/DDBJ databases">
        <title>Draft genome sequence of Sulfitobacter pacificus strain NBRC 109915.</title>
        <authorList>
            <person name="Sun Q."/>
            <person name="Mori K."/>
        </authorList>
    </citation>
    <scope>NUCLEOTIDE SEQUENCE</scope>
    <source>
        <strain evidence="3">NBRC 109915</strain>
    </source>
</reference>
<organism evidence="3 4">
    <name type="scientific">Sulfitobacter pacificus</name>
    <dbReference type="NCBI Taxonomy" id="1499314"/>
    <lineage>
        <taxon>Bacteria</taxon>
        <taxon>Pseudomonadati</taxon>
        <taxon>Pseudomonadota</taxon>
        <taxon>Alphaproteobacteria</taxon>
        <taxon>Rhodobacterales</taxon>
        <taxon>Roseobacteraceae</taxon>
        <taxon>Sulfitobacter</taxon>
    </lineage>
</organism>
<name>A0ABQ5VGF2_9RHOB</name>
<dbReference type="SUPFAM" id="SSF82771">
    <property type="entry name" value="GIY-YIG endonuclease"/>
    <property type="match status" value="1"/>
</dbReference>
<dbReference type="Proteomes" id="UP001161388">
    <property type="component" value="Unassembled WGS sequence"/>
</dbReference>
<evidence type="ECO:0000259" key="2">
    <source>
        <dbReference type="PROSITE" id="PS50164"/>
    </source>
</evidence>
<evidence type="ECO:0000256" key="1">
    <source>
        <dbReference type="SAM" id="MobiDB-lite"/>
    </source>
</evidence>
<dbReference type="InterPro" id="IPR000305">
    <property type="entry name" value="GIY-YIG_endonuc"/>
</dbReference>
<dbReference type="EMBL" id="BSNL01000001">
    <property type="protein sequence ID" value="GLQ26154.1"/>
    <property type="molecule type" value="Genomic_DNA"/>
</dbReference>
<comment type="caution">
    <text evidence="3">The sequence shown here is derived from an EMBL/GenBank/DDBJ whole genome shotgun (WGS) entry which is preliminary data.</text>
</comment>
<feature type="region of interest" description="Disordered" evidence="1">
    <location>
        <begin position="98"/>
        <end position="118"/>
    </location>
</feature>
<accession>A0ABQ5VGF2</accession>
<protein>
    <recommendedName>
        <fullName evidence="2">GIY-YIG domain-containing protein</fullName>
    </recommendedName>
</protein>
<sequence length="118" mass="13761">MIHLYRAYDCEGGLLYIGVTADLPRRLHDHRRAGIWYDRMVRHSAKAYNDRLLAEAIERRAIRLLRPQFNVFGQHDQKERFDARLSDAGRKALKIGRGVVGQRNKRDSTINKMEPSSE</sequence>
<dbReference type="PROSITE" id="PS50164">
    <property type="entry name" value="GIY_YIG"/>
    <property type="match status" value="1"/>
</dbReference>
<dbReference type="InterPro" id="IPR035901">
    <property type="entry name" value="GIY-YIG_endonuc_sf"/>
</dbReference>
<feature type="domain" description="GIY-YIG" evidence="2">
    <location>
        <begin position="1"/>
        <end position="71"/>
    </location>
</feature>
<evidence type="ECO:0000313" key="4">
    <source>
        <dbReference type="Proteomes" id="UP001161388"/>
    </source>
</evidence>
<dbReference type="Pfam" id="PF01541">
    <property type="entry name" value="GIY-YIG"/>
    <property type="match status" value="1"/>
</dbReference>
<gene>
    <name evidence="3" type="ORF">GCM10007927_09570</name>
</gene>
<evidence type="ECO:0000313" key="3">
    <source>
        <dbReference type="EMBL" id="GLQ26154.1"/>
    </source>
</evidence>
<proteinExistence type="predicted"/>